<dbReference type="EMBL" id="JANSKA010000005">
    <property type="protein sequence ID" value="MCR9036869.1"/>
    <property type="molecule type" value="Genomic_DNA"/>
</dbReference>
<feature type="region of interest" description="Disordered" evidence="1">
    <location>
        <begin position="100"/>
        <end position="122"/>
    </location>
</feature>
<dbReference type="Proteomes" id="UP001204320">
    <property type="component" value="Unassembled WGS sequence"/>
</dbReference>
<keyword evidence="2" id="KW-0472">Membrane</keyword>
<keyword evidence="5" id="KW-1185">Reference proteome</keyword>
<name>A0ABT1Z9I3_9ACTN</name>
<dbReference type="InterPro" id="IPR025874">
    <property type="entry name" value="DZR"/>
</dbReference>
<reference evidence="4 5" key="1">
    <citation type="submission" date="2022-08" db="EMBL/GenBank/DDBJ databases">
        <title>Tractidigestivibacter montrealensis type strain KD21.</title>
        <authorList>
            <person name="Diop K."/>
            <person name="Richard C."/>
            <person name="Routy B."/>
        </authorList>
    </citation>
    <scope>NUCLEOTIDE SEQUENCE [LARGE SCALE GENOMIC DNA]</scope>
    <source>
        <strain evidence="4 5">KD21</strain>
    </source>
</reference>
<evidence type="ECO:0000256" key="2">
    <source>
        <dbReference type="SAM" id="Phobius"/>
    </source>
</evidence>
<organism evidence="4 5">
    <name type="scientific">Tractidigestivibacter montrealensis</name>
    <dbReference type="NCBI Taxonomy" id="2972466"/>
    <lineage>
        <taxon>Bacteria</taxon>
        <taxon>Bacillati</taxon>
        <taxon>Actinomycetota</taxon>
        <taxon>Coriobacteriia</taxon>
        <taxon>Coriobacteriales</taxon>
        <taxon>Atopobiaceae</taxon>
        <taxon>Tractidigestivibacter</taxon>
    </lineage>
</organism>
<protein>
    <submittedName>
        <fullName evidence="4">Zinc ribbon domain-containing protein</fullName>
    </submittedName>
</protein>
<keyword evidence="2" id="KW-1133">Transmembrane helix</keyword>
<keyword evidence="2" id="KW-0812">Transmembrane</keyword>
<proteinExistence type="predicted"/>
<feature type="compositionally biased region" description="Low complexity" evidence="1">
    <location>
        <begin position="181"/>
        <end position="211"/>
    </location>
</feature>
<accession>A0ABT1Z9I3</accession>
<feature type="transmembrane region" description="Helical" evidence="2">
    <location>
        <begin position="129"/>
        <end position="148"/>
    </location>
</feature>
<evidence type="ECO:0000313" key="5">
    <source>
        <dbReference type="Proteomes" id="UP001204320"/>
    </source>
</evidence>
<gene>
    <name evidence="4" type="ORF">NVS32_07920</name>
</gene>
<dbReference type="RefSeq" id="WP_258499329.1">
    <property type="nucleotide sequence ID" value="NZ_JANSKA010000005.1"/>
</dbReference>
<evidence type="ECO:0000256" key="1">
    <source>
        <dbReference type="SAM" id="MobiDB-lite"/>
    </source>
</evidence>
<feature type="domain" description="DZANK-type" evidence="3">
    <location>
        <begin position="3"/>
        <end position="56"/>
    </location>
</feature>
<dbReference type="Pfam" id="PF12773">
    <property type="entry name" value="DZR"/>
    <property type="match status" value="1"/>
</dbReference>
<evidence type="ECO:0000259" key="3">
    <source>
        <dbReference type="Pfam" id="PF12773"/>
    </source>
</evidence>
<feature type="region of interest" description="Disordered" evidence="1">
    <location>
        <begin position="181"/>
        <end position="212"/>
    </location>
</feature>
<sequence length="349" mass="36546">MRCPNCGAEVPTGAVVCPSCHYDLGLTQRIPVTKVAWCPTCGALVPPDAHSCPKCGAPVGAPARSKSGQAVRDLGIPTIEGPVAADGEDVDEGGADATRAMPRIESAIPSEPGPESATVRHDRMPRTRVLMVAAGAALALAGGMALWITHPWDPNLYITHAQTDADTSMAGYPGYISALSGQDGSTATSSDSSSDSSDSSSDSGSDTGTKSVYQSISDDYDKLGTYADQLDQSVADLTSTGVSGSKSDRESGKATADQTAIELSNLIDDIASLDDSDGTYADDISNMTTLGNWLRNRSDAICEAWKLSVTMTTEKKILAPLEKIGYSSGKDSYKTLFDENYDAWKPAEQ</sequence>
<evidence type="ECO:0000313" key="4">
    <source>
        <dbReference type="EMBL" id="MCR9036869.1"/>
    </source>
</evidence>
<comment type="caution">
    <text evidence="4">The sequence shown here is derived from an EMBL/GenBank/DDBJ whole genome shotgun (WGS) entry which is preliminary data.</text>
</comment>